<feature type="compositionally biased region" description="Basic and acidic residues" evidence="1">
    <location>
        <begin position="1056"/>
        <end position="1066"/>
    </location>
</feature>
<feature type="compositionally biased region" description="Low complexity" evidence="1">
    <location>
        <begin position="847"/>
        <end position="861"/>
    </location>
</feature>
<feature type="compositionally biased region" description="Polar residues" evidence="1">
    <location>
        <begin position="426"/>
        <end position="438"/>
    </location>
</feature>
<feature type="compositionally biased region" description="Basic residues" evidence="1">
    <location>
        <begin position="926"/>
        <end position="935"/>
    </location>
</feature>
<feature type="compositionally biased region" description="Low complexity" evidence="1">
    <location>
        <begin position="967"/>
        <end position="987"/>
    </location>
</feature>
<evidence type="ECO:0000313" key="2">
    <source>
        <dbReference type="EMBL" id="KAG5477748.1"/>
    </source>
</evidence>
<protein>
    <submittedName>
        <fullName evidence="2">Uncharacterized protein</fullName>
    </submittedName>
</protein>
<feature type="compositionally biased region" description="Low complexity" evidence="1">
    <location>
        <begin position="154"/>
        <end position="163"/>
    </location>
</feature>
<feature type="compositionally biased region" description="Basic and acidic residues" evidence="1">
    <location>
        <begin position="812"/>
        <end position="821"/>
    </location>
</feature>
<feature type="compositionally biased region" description="Low complexity" evidence="1">
    <location>
        <begin position="997"/>
        <end position="1012"/>
    </location>
</feature>
<feature type="region of interest" description="Disordered" evidence="1">
    <location>
        <begin position="1211"/>
        <end position="1241"/>
    </location>
</feature>
<dbReference type="EMBL" id="JAFEUZ010000024">
    <property type="protein sequence ID" value="KAG5477748.1"/>
    <property type="molecule type" value="Genomic_DNA"/>
</dbReference>
<accession>A0A836HJC5</accession>
<dbReference type="KEGG" id="lmat:92515035"/>
<feature type="compositionally biased region" description="Basic and acidic residues" evidence="1">
    <location>
        <begin position="779"/>
        <end position="801"/>
    </location>
</feature>
<feature type="compositionally biased region" description="Polar residues" evidence="1">
    <location>
        <begin position="520"/>
        <end position="531"/>
    </location>
</feature>
<feature type="region of interest" description="Disordered" evidence="1">
    <location>
        <begin position="1348"/>
        <end position="1385"/>
    </location>
</feature>
<feature type="compositionally biased region" description="Gly residues" evidence="1">
    <location>
        <begin position="1013"/>
        <end position="1024"/>
    </location>
</feature>
<sequence length="1524" mass="160164">MFGAFSSSLTTPPWRHHMQREEDSLVRELMEASDVDAVLARMENNHFRHLSPIMRKLTSYEAAASTSPRAGAPPPPPPPELEPSVSRADHGGFGGSGDWDAQSSPSLLQSAYSYAPQSCGAASPASNPLHTSLRDGDLDMRASPAARPPPPPQQTQAQGSSSPRYSAVAHDPLDAYRRPASGTAAAASRPHHHETESRYQSTIDSWLWPDGKAQASRAVRDDERPLSGSRVGPSAATQQVHADPDLNLDAAESGLRPPPTLSSSWSPRVSRFHGSAGAGLPRVTTRVASASPLHSSASRLGASAGDPGELENASQSRIARQLQLLRNYRQLAELCSCTDSPSTDLFRALPSEELARFQAEQLKGLAQREQSPITVNNNYFFGSGSGDKHGSSRRASGVDGRRLRGDNSDPLGTGHVKLSTGAAPGNSRSASEMLSTENRPPAAASHRTSGTSWLQRQRPPLLPSPRAVPLQSPQLSSGPDSPVATPPLSLRGGYLAPPSPSRSQRGRSHCNRLLDAHYTPTATTEEAGSSYTEDDEDADYAGDCMENSGGEDDEDYGDNGLGYRRPPPRIIEREQHRRFPAASSGDDAFPSSTAGGTAQPPLAPATSQLMHERQSSYSGDCVNDEFFTVINEHPLNTSNSPQHGMRSGSATLTPGGVRSSAGNAPGSDGGRRSVCSAINVLAGEQELRNNVQRQNAGGKDGDEPRRTSQRLISAPPLSQQQQRRSLSAASSVAVQCGGGALTDPGASPKYTVLQGPPPGSREHEGSAQGSPTSASRRGGNTERLVRTTPPPEKRPAGESRADGAAASGPQSDGRRPERDGPDGTPCSRRKDGARRGWRRRGADPDDGSSSSNGSEVGSAHSGTSGSDSACDAPGNPQLQTHSPRSSAQNEEQTRRRRSERASSRRRGYDDRNGEDSRTPRSEDRFGRKRASAKTRTRQELRSRRAEGNSNGGGGARRHDEDREAADSARSAASYSFSYTTSTDISDYVPGSYYSPIRSGYPRGSARGPRSGMGSPGRGGRGARGGAFQAPYGGRGREGAMPGPYRGGAPGAAAADSRGEHGESLERHGRRSAIAGDGMHGGVHGPYRCDGGLSPQLVAPPQQSQRSGQRPPIGMGARSLNTAMVDGSAGVVRRLMRLPDGRVIPVTSPEARRYYQAMRMMAAGAPGACTRAPMTVQQRMGYNPGAAVHQSGLPSAAGLGGMPSTLNISPIKGGRAASPSVSPSAAMTTRSHHGAGSSGPHVQPGLLYGSLLPKARPKTALVVEEDEYGRSHSVNIRGSPSQAPLLERGGVCPVESATNSTIQPWRFVSNGTPQVDLFPIIGGAVNGSTNAGVMPLEWKSGGSGCVAGRSGHVPVAPRDKLSSHYVPPGSLKGRNQLQHSQPQPRSATVIAANSPVSSILHLPRDMPAAAAPASGASIKQQGHHALQPADAGQRRSALPLHSSNLHHDAAPAPVMYNDAAQLQRSNLGGSNAQQRYMPLQGSLHGAVRGHHESVLQQQNRPGSSSTTAAARNANLQRFGIAALQG</sequence>
<dbReference type="RefSeq" id="XP_067178386.1">
    <property type="nucleotide sequence ID" value="XM_067322523.1"/>
</dbReference>
<dbReference type="OrthoDB" id="267051at2759"/>
<feature type="compositionally biased region" description="Basic and acidic residues" evidence="1">
    <location>
        <begin position="899"/>
        <end position="925"/>
    </location>
</feature>
<reference evidence="3" key="2">
    <citation type="journal article" date="2021" name="Sci. Data">
        <title>Chromosome-scale genome sequencing, assembly and annotation of six genomes from subfamily Leishmaniinae.</title>
        <authorList>
            <person name="Almutairi H."/>
            <person name="Urbaniak M.D."/>
            <person name="Bates M.D."/>
            <person name="Jariyapan N."/>
            <person name="Kwakye-Nuako G."/>
            <person name="Thomaz Soccol V."/>
            <person name="Al-Salem W.S."/>
            <person name="Dillon R.J."/>
            <person name="Bates P.A."/>
            <person name="Gatherer D."/>
        </authorList>
    </citation>
    <scope>NUCLEOTIDE SEQUENCE [LARGE SCALE GENOMIC DNA]</scope>
</reference>
<dbReference type="Proteomes" id="UP000673552">
    <property type="component" value="Unassembled WGS sequence"/>
</dbReference>
<dbReference type="GeneID" id="92515035"/>
<feature type="region of interest" description="Disordered" evidence="1">
    <location>
        <begin position="287"/>
        <end position="314"/>
    </location>
</feature>
<feature type="compositionally biased region" description="Pro residues" evidence="1">
    <location>
        <begin position="71"/>
        <end position="81"/>
    </location>
</feature>
<feature type="compositionally biased region" description="Low complexity" evidence="1">
    <location>
        <begin position="713"/>
        <end position="735"/>
    </location>
</feature>
<feature type="compositionally biased region" description="Polar residues" evidence="1">
    <location>
        <begin position="1372"/>
        <end position="1385"/>
    </location>
</feature>
<reference evidence="3" key="1">
    <citation type="journal article" date="2021" name="Microbiol. Resour. Announc.">
        <title>LGAAP: Leishmaniinae Genome Assembly and Annotation Pipeline.</title>
        <authorList>
            <person name="Almutairi H."/>
            <person name="Urbaniak M.D."/>
            <person name="Bates M.D."/>
            <person name="Jariyapan N."/>
            <person name="Kwakye-Nuako G."/>
            <person name="Thomaz-Soccol V."/>
            <person name="Al-Salem W.S."/>
            <person name="Dillon R.J."/>
            <person name="Bates P.A."/>
            <person name="Gatherer D."/>
        </authorList>
    </citation>
    <scope>NUCLEOTIDE SEQUENCE [LARGE SCALE GENOMIC DNA]</scope>
</reference>
<comment type="caution">
    <text evidence="2">The sequence shown here is derived from an EMBL/GenBank/DDBJ whole genome shotgun (WGS) entry which is preliminary data.</text>
</comment>
<evidence type="ECO:0000313" key="3">
    <source>
        <dbReference type="Proteomes" id="UP000673552"/>
    </source>
</evidence>
<gene>
    <name evidence="2" type="ORF">LSCM1_05046</name>
</gene>
<feature type="compositionally biased region" description="Basic and acidic residues" evidence="1">
    <location>
        <begin position="936"/>
        <end position="946"/>
    </location>
</feature>
<evidence type="ECO:0000256" key="1">
    <source>
        <dbReference type="SAM" id="MobiDB-lite"/>
    </source>
</evidence>
<feature type="region of interest" description="Disordered" evidence="1">
    <location>
        <begin position="1406"/>
        <end position="1435"/>
    </location>
</feature>
<feature type="region of interest" description="Disordered" evidence="1">
    <location>
        <begin position="686"/>
        <end position="1066"/>
    </location>
</feature>
<feature type="region of interest" description="Disordered" evidence="1">
    <location>
        <begin position="1487"/>
        <end position="1506"/>
    </location>
</feature>
<feature type="region of interest" description="Disordered" evidence="1">
    <location>
        <begin position="633"/>
        <end position="672"/>
    </location>
</feature>
<feature type="compositionally biased region" description="Polar residues" evidence="1">
    <location>
        <begin position="287"/>
        <end position="298"/>
    </location>
</feature>
<feature type="compositionally biased region" description="Basic and acidic residues" evidence="1">
    <location>
        <begin position="956"/>
        <end position="966"/>
    </location>
</feature>
<feature type="compositionally biased region" description="Low complexity" evidence="1">
    <location>
        <begin position="61"/>
        <end position="70"/>
    </location>
</feature>
<feature type="region of interest" description="Disordered" evidence="1">
    <location>
        <begin position="117"/>
        <end position="268"/>
    </location>
</feature>
<proteinExistence type="predicted"/>
<feature type="region of interest" description="Disordered" evidence="1">
    <location>
        <begin position="377"/>
        <end position="616"/>
    </location>
</feature>
<name>A0A836HJC5_9TRYP</name>
<keyword evidence="3" id="KW-1185">Reference proteome</keyword>
<feature type="region of interest" description="Disordered" evidence="1">
    <location>
        <begin position="61"/>
        <end position="104"/>
    </location>
</feature>
<organism evidence="2 3">
    <name type="scientific">Leishmania martiniquensis</name>
    <dbReference type="NCBI Taxonomy" id="1580590"/>
    <lineage>
        <taxon>Eukaryota</taxon>
        <taxon>Discoba</taxon>
        <taxon>Euglenozoa</taxon>
        <taxon>Kinetoplastea</taxon>
        <taxon>Metakinetoplastina</taxon>
        <taxon>Trypanosomatida</taxon>
        <taxon>Trypanosomatidae</taxon>
        <taxon>Leishmaniinae</taxon>
        <taxon>Leishmania</taxon>
    </lineage>
</organism>
<feature type="compositionally biased region" description="Polar residues" evidence="1">
    <location>
        <begin position="634"/>
        <end position="652"/>
    </location>
</feature>
<feature type="compositionally biased region" description="Low complexity" evidence="1">
    <location>
        <begin position="1215"/>
        <end position="1225"/>
    </location>
</feature>
<feature type="compositionally biased region" description="Low complexity" evidence="1">
    <location>
        <begin position="1406"/>
        <end position="1416"/>
    </location>
</feature>
<feature type="compositionally biased region" description="Polar residues" evidence="1">
    <location>
        <begin position="876"/>
        <end position="890"/>
    </location>
</feature>